<organism evidence="6 7">
    <name type="scientific">Haloterrigena salina JCM 13891</name>
    <dbReference type="NCBI Taxonomy" id="1227488"/>
    <lineage>
        <taxon>Archaea</taxon>
        <taxon>Methanobacteriati</taxon>
        <taxon>Methanobacteriota</taxon>
        <taxon>Stenosarchaea group</taxon>
        <taxon>Halobacteria</taxon>
        <taxon>Halobacteriales</taxon>
        <taxon>Natrialbaceae</taxon>
        <taxon>Haloterrigena</taxon>
    </lineage>
</organism>
<reference evidence="6 7" key="1">
    <citation type="journal article" date="2014" name="PLoS Genet.">
        <title>Phylogenetically driven sequencing of extremely halophilic archaea reveals strategies for static and dynamic osmo-response.</title>
        <authorList>
            <person name="Becker E.A."/>
            <person name="Seitzer P.M."/>
            <person name="Tritt A."/>
            <person name="Larsen D."/>
            <person name="Krusor M."/>
            <person name="Yao A.I."/>
            <person name="Wu D."/>
            <person name="Madern D."/>
            <person name="Eisen J.A."/>
            <person name="Darling A.E."/>
            <person name="Facciotti M.T."/>
        </authorList>
    </citation>
    <scope>NUCLEOTIDE SEQUENCE [LARGE SCALE GENOMIC DNA]</scope>
    <source>
        <strain evidence="6 7">JCM 13891</strain>
    </source>
</reference>
<comment type="subcellular location">
    <subcellularLocation>
        <location evidence="1">Secreted</location>
    </subcellularLocation>
</comment>
<evidence type="ECO:0000256" key="5">
    <source>
        <dbReference type="SAM" id="MobiDB-lite"/>
    </source>
</evidence>
<feature type="compositionally biased region" description="Acidic residues" evidence="5">
    <location>
        <begin position="240"/>
        <end position="250"/>
    </location>
</feature>
<feature type="region of interest" description="Disordered" evidence="5">
    <location>
        <begin position="885"/>
        <end position="921"/>
    </location>
</feature>
<dbReference type="STRING" id="1227488.C477_05144"/>
<dbReference type="InterPro" id="IPR059100">
    <property type="entry name" value="TSP3_bac"/>
</dbReference>
<feature type="region of interest" description="Disordered" evidence="5">
    <location>
        <begin position="1"/>
        <end position="24"/>
    </location>
</feature>
<evidence type="ECO:0000256" key="3">
    <source>
        <dbReference type="ARBA" id="ARBA00022729"/>
    </source>
</evidence>
<feature type="region of interest" description="Disordered" evidence="5">
    <location>
        <begin position="715"/>
        <end position="784"/>
    </location>
</feature>
<feature type="region of interest" description="Disordered" evidence="5">
    <location>
        <begin position="810"/>
        <end position="844"/>
    </location>
</feature>
<evidence type="ECO:0000313" key="7">
    <source>
        <dbReference type="Proteomes" id="UP000011657"/>
    </source>
</evidence>
<sequence length="1584" mass="171895">MRGDPPRNDSDSITGEIRGTVFDVRPHDLTTATVTVGDTEPKTVPLERTSRGLTATFAVNVTLQEQRTSVTVEVDDTGTRRGRPGAADVGRDIVLFDGDGLPDTYERDVVGTDPQDPDSDSPKVDENVSDNGIVDGLEDFDADNVSNYHEGRFGSDPFQVDTDGDGLPDQFEVQYPELDQTLTDTNDDGTSDAEWDIDDDGLTNREEYEAGTNPQLADRDHDGLDDGRELKVGTDPQNPDTDDDGLLDGEELELGTDPLVADSDGDGVVDGSETIETTVRDEETNVSLTMRGSGNVASAVDITPKPTFFEEDEISASPTVRVVNRTDFTNATIEIPIDETIPESKYDDLSVFKWSGQANETWMPVESTIENGTARATVDSFSYFTVLDADEWVDATLLDETTEAVPLEGSSNFSCNAACEVADNSTLVLGGEPNARKISVEQGSERFDVVPLSNGQRIEEFYDYGNAQINSPLPIAESDKSQLFFWSGPEGLSLVLLHDKPSDGSGGAVTMTFDDLPTGQGNWIVRDDSGDYRHNTRFDWAWNRIRTDGGVFRGGLTNQSVTIDPAFNDAATRSPLDHGELTDWQVLTGRATDPRSHSLEMDEPVTVRVPEAPAMNESNETVGDSGNASITYDLSDDTDEISVAYQTEQTNVDPTATFVATGSNGTTVTESLSIGTVGTVKEAINVSALSDGEATLTLTADGVNLRAQLLTTDAVDTDGDGIPDATERKGFLTPRGTITTDPDSADTDGDGLSDREEIGEPTNLDDVAERLEPGSGASDRQQRRARALLETVEAAGYDTNSTRGVYLNIASDPTERDSDDDGLDDRTERVEGSTVVRTTSASETERALEGSDIETLSNAYETYNATSNPWSVDTDGDGLDDARERELATDPTGSDTDRDGLFDRDEADDEGDPTLFDTRPPTIDIRSSGYHIPETSLDTTYWVSLRLDDPTGVDRAALIKAGNEETSETYDGGDTVYDYLEFTEKFAESETELDTSSVKSTFVSGFKKATETAGSVSESIGDTVAGTTIHVEASDTNGNSQQTVGIQRQNFYSEAADGLYTDTIFDHAVASEFGTVSGFSSSLGVALQDVSQLIDDPTAVVEGIEMLLELVREERLGAAETLVDAMVQSVEQKQALNNPYGSLEEKDRPRLYDTFERNWYEGYAAGFLAKTALGGAASSSIKNTIKSTTTAQKVGSKLADTKALRAISRVSDAKEAAKGRATARILLTADGDAAEPLLSQADTAGGAFRLWRHQRAMDADVDAMSEAKQQRLGEYLMRNGDDGVDVFDSLDADVRDDFLGTPCRRASVSMAAGAGLAGGCGDIGDDLREQLTVVDSRSDSFDVNQFLKNTDADSRAAFSQVDDATATRMLVRYGEGDLDAENLRRMNELLDSGDMDQADAQRMMGMLETKEHDPLIDDVDANDLLDIAEQGGDLATTRLVVKDKSENVRWMERGRYTPESSDKSYGWEYLKARHIDGRQLTEKQATDFWPMGQKFDSRAEPLPDTMSEEDVNKAVYQAIKEGETTDQDAFNYDGFDPEFVDRTGISRIRVVIREGNVRTAFPKGGEDAWAYISENDVGWINRGE</sequence>
<feature type="compositionally biased region" description="Acidic residues" evidence="5">
    <location>
        <begin position="185"/>
        <end position="201"/>
    </location>
</feature>
<dbReference type="PANTHER" id="PTHR37467:SF1">
    <property type="entry name" value="EXPORTED CALCIUM-BINDING GLYCOPROTEIN"/>
    <property type="match status" value="1"/>
</dbReference>
<dbReference type="Pfam" id="PF18884">
    <property type="entry name" value="TSP3_bac"/>
    <property type="match status" value="8"/>
</dbReference>
<dbReference type="InterPro" id="IPR053180">
    <property type="entry name" value="Ca-binding_acidic-repeat"/>
</dbReference>
<keyword evidence="7" id="KW-1185">Reference proteome</keyword>
<evidence type="ECO:0000256" key="1">
    <source>
        <dbReference type="ARBA" id="ARBA00004613"/>
    </source>
</evidence>
<evidence type="ECO:0000256" key="4">
    <source>
        <dbReference type="ARBA" id="ARBA00022837"/>
    </source>
</evidence>
<keyword evidence="4" id="KW-0106">Calcium</keyword>
<dbReference type="eggNOG" id="arCOG07561">
    <property type="taxonomic scope" value="Archaea"/>
</dbReference>
<feature type="compositionally biased region" description="Basic and acidic residues" evidence="5">
    <location>
        <begin position="217"/>
        <end position="232"/>
    </location>
</feature>
<dbReference type="EMBL" id="AOIS01000018">
    <property type="protein sequence ID" value="ELZ21701.1"/>
    <property type="molecule type" value="Genomic_DNA"/>
</dbReference>
<dbReference type="Proteomes" id="UP000011657">
    <property type="component" value="Unassembled WGS sequence"/>
</dbReference>
<evidence type="ECO:0000256" key="2">
    <source>
        <dbReference type="ARBA" id="ARBA00022525"/>
    </source>
</evidence>
<dbReference type="PROSITE" id="PS00018">
    <property type="entry name" value="EF_HAND_1"/>
    <property type="match status" value="1"/>
</dbReference>
<feature type="region of interest" description="Disordered" evidence="5">
    <location>
        <begin position="97"/>
        <end position="250"/>
    </location>
</feature>
<feature type="compositionally biased region" description="Basic and acidic residues" evidence="5">
    <location>
        <begin position="895"/>
        <end position="904"/>
    </location>
</feature>
<accession>M0CEK8</accession>
<keyword evidence="3" id="KW-0732">Signal</keyword>
<dbReference type="InterPro" id="IPR018247">
    <property type="entry name" value="EF_Hand_1_Ca_BS"/>
</dbReference>
<gene>
    <name evidence="6" type="ORF">C477_05144</name>
</gene>
<feature type="compositionally biased region" description="Basic and acidic residues" evidence="5">
    <location>
        <begin position="1"/>
        <end position="10"/>
    </location>
</feature>
<comment type="caution">
    <text evidence="6">The sequence shown here is derived from an EMBL/GenBank/DDBJ whole genome shotgun (WGS) entry which is preliminary data.</text>
</comment>
<keyword evidence="2" id="KW-0964">Secreted</keyword>
<name>M0CEK8_9EURY</name>
<protein>
    <submittedName>
        <fullName evidence="6">Uncharacterized protein</fullName>
    </submittedName>
</protein>
<proteinExistence type="predicted"/>
<dbReference type="PATRIC" id="fig|1227488.3.peg.1018"/>
<dbReference type="eggNOG" id="arCOG10906">
    <property type="taxonomic scope" value="Archaea"/>
</dbReference>
<evidence type="ECO:0000313" key="6">
    <source>
        <dbReference type="EMBL" id="ELZ21701.1"/>
    </source>
</evidence>
<dbReference type="eggNOG" id="arCOG03256">
    <property type="taxonomic scope" value="Archaea"/>
</dbReference>
<dbReference type="PANTHER" id="PTHR37467">
    <property type="entry name" value="EXPORTED CALCIUM-BINDING GLYCOPROTEIN-RELATED"/>
    <property type="match status" value="1"/>
</dbReference>